<dbReference type="InterPro" id="IPR039910">
    <property type="entry name" value="D15-like"/>
</dbReference>
<dbReference type="Gene3D" id="2.40.160.50">
    <property type="entry name" value="membrane protein fhac: a member of the omp85/tpsb transporter family"/>
    <property type="match status" value="1"/>
</dbReference>
<evidence type="ECO:0000259" key="5">
    <source>
        <dbReference type="Pfam" id="PF01103"/>
    </source>
</evidence>
<reference evidence="7 8" key="1">
    <citation type="journal article" date="2009" name="Science">
        <title>Green evolution and dynamic adaptations revealed by genomes of the marine picoeukaryotes Micromonas.</title>
        <authorList>
            <person name="Worden A.Z."/>
            <person name="Lee J.H."/>
            <person name="Mock T."/>
            <person name="Rouze P."/>
            <person name="Simmons M.P."/>
            <person name="Aerts A.L."/>
            <person name="Allen A.E."/>
            <person name="Cuvelier M.L."/>
            <person name="Derelle E."/>
            <person name="Everett M.V."/>
            <person name="Foulon E."/>
            <person name="Grimwood J."/>
            <person name="Gundlach H."/>
            <person name="Henrissat B."/>
            <person name="Napoli C."/>
            <person name="McDonald S.M."/>
            <person name="Parker M.S."/>
            <person name="Rombauts S."/>
            <person name="Salamov A."/>
            <person name="Von Dassow P."/>
            <person name="Badger J.H."/>
            <person name="Coutinho P.M."/>
            <person name="Demir E."/>
            <person name="Dubchak I."/>
            <person name="Gentemann C."/>
            <person name="Eikrem W."/>
            <person name="Gready J.E."/>
            <person name="John U."/>
            <person name="Lanier W."/>
            <person name="Lindquist E.A."/>
            <person name="Lucas S."/>
            <person name="Mayer K.F."/>
            <person name="Moreau H."/>
            <person name="Not F."/>
            <person name="Otillar R."/>
            <person name="Panaud O."/>
            <person name="Pangilinan J."/>
            <person name="Paulsen I."/>
            <person name="Piegu B."/>
            <person name="Poliakov A."/>
            <person name="Robbens S."/>
            <person name="Schmutz J."/>
            <person name="Toulza E."/>
            <person name="Wyss T."/>
            <person name="Zelensky A."/>
            <person name="Zhou K."/>
            <person name="Armbrust E.V."/>
            <person name="Bhattacharya D."/>
            <person name="Goodenough U.W."/>
            <person name="Van de Peer Y."/>
            <person name="Grigoriev I.V."/>
        </authorList>
    </citation>
    <scope>NUCLEOTIDE SEQUENCE [LARGE SCALE GENOMIC DNA]</scope>
    <source>
        <strain evidence="7 8">CCMP1545</strain>
    </source>
</reference>
<comment type="subcellular location">
    <subcellularLocation>
        <location evidence="3">Plastid</location>
        <location evidence="3">Chloroplast outer membrane</location>
    </subcellularLocation>
</comment>
<dbReference type="InterPro" id="IPR000184">
    <property type="entry name" value="Bac_surfAg_D15"/>
</dbReference>
<keyword evidence="2" id="KW-0472">Membrane</keyword>
<feature type="compositionally biased region" description="Low complexity" evidence="4">
    <location>
        <begin position="76"/>
        <end position="103"/>
    </location>
</feature>
<dbReference type="Proteomes" id="UP000001876">
    <property type="component" value="Unassembled WGS sequence"/>
</dbReference>
<keyword evidence="7" id="KW-0261">Viral envelope protein</keyword>
<dbReference type="STRING" id="564608.C1N0P0"/>
<keyword evidence="7" id="KW-0946">Virion</keyword>
<dbReference type="AlphaFoldDB" id="C1N0P0"/>
<accession>C1N0P0</accession>
<dbReference type="GO" id="GO:0009707">
    <property type="term" value="C:chloroplast outer membrane"/>
    <property type="evidence" value="ECO:0007669"/>
    <property type="project" value="UniProtKB-SubCell"/>
</dbReference>
<dbReference type="OrthoDB" id="2013615at2759"/>
<dbReference type="PANTHER" id="PTHR12815:SF32">
    <property type="entry name" value="OUTER ENVELOPE PROTEIN 80, CHLOROPLASTIC"/>
    <property type="match status" value="1"/>
</dbReference>
<dbReference type="RefSeq" id="XP_003061676.1">
    <property type="nucleotide sequence ID" value="XM_003061630.1"/>
</dbReference>
<evidence type="ECO:0000256" key="2">
    <source>
        <dbReference type="ARBA" id="ARBA00023136"/>
    </source>
</evidence>
<keyword evidence="1" id="KW-0934">Plastid</keyword>
<dbReference type="KEGG" id="mpp:MICPUCDRAFT_62891"/>
<evidence type="ECO:0000313" key="7">
    <source>
        <dbReference type="EMBL" id="EEH54306.1"/>
    </source>
</evidence>
<evidence type="ECO:0000313" key="8">
    <source>
        <dbReference type="Proteomes" id="UP000001876"/>
    </source>
</evidence>
<feature type="domain" description="Bacterial surface antigen (D15)" evidence="5">
    <location>
        <begin position="386"/>
        <end position="716"/>
    </location>
</feature>
<dbReference type="EMBL" id="GG663744">
    <property type="protein sequence ID" value="EEH54306.1"/>
    <property type="molecule type" value="Genomic_DNA"/>
</dbReference>
<dbReference type="Pfam" id="PF01103">
    <property type="entry name" value="Omp85"/>
    <property type="match status" value="1"/>
</dbReference>
<feature type="region of interest" description="Disordered" evidence="4">
    <location>
        <begin position="1"/>
        <end position="118"/>
    </location>
</feature>
<dbReference type="InterPro" id="IPR010827">
    <property type="entry name" value="BamA/TamA_POTRA"/>
</dbReference>
<evidence type="ECO:0000259" key="6">
    <source>
        <dbReference type="Pfam" id="PF07244"/>
    </source>
</evidence>
<dbReference type="PANTHER" id="PTHR12815">
    <property type="entry name" value="SORTING AND ASSEMBLY MACHINERY SAMM50 PROTEIN FAMILY MEMBER"/>
    <property type="match status" value="1"/>
</dbReference>
<dbReference type="GeneID" id="9687115"/>
<dbReference type="OMA" id="PPYEAFC"/>
<feature type="domain" description="POTRA" evidence="6">
    <location>
        <begin position="122"/>
        <end position="188"/>
    </location>
</feature>
<protein>
    <submittedName>
        <fullName evidence="7">Chloroplast envelope protein translocase family</fullName>
    </submittedName>
</protein>
<dbReference type="Gene3D" id="3.10.20.310">
    <property type="entry name" value="membrane protein fhac"/>
    <property type="match status" value="3"/>
</dbReference>
<organism evidence="8">
    <name type="scientific">Micromonas pusilla (strain CCMP1545)</name>
    <name type="common">Picoplanktonic green alga</name>
    <dbReference type="NCBI Taxonomy" id="564608"/>
    <lineage>
        <taxon>Eukaryota</taxon>
        <taxon>Viridiplantae</taxon>
        <taxon>Chlorophyta</taxon>
        <taxon>Mamiellophyceae</taxon>
        <taxon>Mamiellales</taxon>
        <taxon>Mamiellaceae</taxon>
        <taxon>Micromonas</taxon>
    </lineage>
</organism>
<keyword evidence="1" id="KW-1002">Plastid outer membrane</keyword>
<evidence type="ECO:0000256" key="1">
    <source>
        <dbReference type="ARBA" id="ARBA00022805"/>
    </source>
</evidence>
<feature type="region of interest" description="Disordered" evidence="4">
    <location>
        <begin position="446"/>
        <end position="470"/>
    </location>
</feature>
<name>C1N0P0_MICPC</name>
<keyword evidence="8" id="KW-1185">Reference proteome</keyword>
<feature type="compositionally biased region" description="Low complexity" evidence="4">
    <location>
        <begin position="1"/>
        <end position="30"/>
    </location>
</feature>
<gene>
    <name evidence="7" type="primary">TOC34-2</name>
    <name evidence="7" type="ORF">MICPUCDRAFT_62891</name>
</gene>
<proteinExistence type="predicted"/>
<evidence type="ECO:0000256" key="3">
    <source>
        <dbReference type="ARBA" id="ARBA00024013"/>
    </source>
</evidence>
<sequence length="716" mass="76488">MIASSTARRPSSSPFASVTTASSPASTAPSRPCNTASKSSVGVEPARGGLGEGRGGVLLRAPPGGAPVTTHHLADVADAQPQQQQQQQQAAETPPPSSSSSSVSHDDANGGDSEEDERPILISSVDFDGETPELEQLARSVVFIKPNFSYTKREIQTDLQRIFDTGKFSTVAPMTVDTRDGVALTFKLVANPVVRGFIVKGCDEYPTRLLHQAFKPQFGKVMNTNVLEKEVTKIRDWYEARKIPAEWYSVVINPDGLLEIAITEPRIGEVQIRFLDRKTGEPVVGSTRPEMITRHLKSVKPGKVLHARMVEDLQDLIATAGLETATITWAPRRDETDGQLHLVDTIINVVEKQSAGFSGGGGITAKGLQQGGLNALVANADFFRRNLFGRCQTLTARLEVSPSVTGGGRAEVDLKVTHTDPWVGDANRTSRRTYLDTETNTLEHIHGKTEPALGDDDGDGAGGAADLASDDGPKGVFARRNVAGVEYRRPLAASWTGTFAATYQRASTHDESKRECLHDAYGSPLTFSGHDVDTSFSAMTRFVYEGRGRDEAQLVLTAEQALPIRPDMLSFNRVLVRAQRNFHVAGTRFFVAAKGGNVIGDLPPYDAFSIGGANSVRGYPEGGVGTGRKFIVGSAELSVPLATDTLNGYAFFDVGSDLKSGASVLGDPGGTRGKPGQGYGYGLGVSAASPVGPLRLEYAFSDKGVGRMHCGIGRNF</sequence>
<dbReference type="Pfam" id="PF07244">
    <property type="entry name" value="POTRA"/>
    <property type="match status" value="1"/>
</dbReference>
<evidence type="ECO:0000256" key="4">
    <source>
        <dbReference type="SAM" id="MobiDB-lite"/>
    </source>
</evidence>
<dbReference type="eggNOG" id="ENOG502QSQ3">
    <property type="taxonomic scope" value="Eukaryota"/>
</dbReference>